<dbReference type="STRING" id="308853.SAMN05421752_11721"/>
<dbReference type="AlphaFoldDB" id="A0A1N7GX99"/>
<sequence>MAESRETPPTSSNGGSRVVPIDCEHAVPIIAFAPVRQFRVELAETPTFDVELEQPADSKTGREQSRLECEFS</sequence>
<evidence type="ECO:0000313" key="2">
    <source>
        <dbReference type="EMBL" id="SIS17211.1"/>
    </source>
</evidence>
<feature type="compositionally biased region" description="Basic and acidic residues" evidence="1">
    <location>
        <begin position="59"/>
        <end position="72"/>
    </location>
</feature>
<dbReference type="Proteomes" id="UP000185936">
    <property type="component" value="Unassembled WGS sequence"/>
</dbReference>
<accession>A0A1N7GX99</accession>
<name>A0A1N7GX99_9EURY</name>
<evidence type="ECO:0000256" key="1">
    <source>
        <dbReference type="SAM" id="MobiDB-lite"/>
    </source>
</evidence>
<organism evidence="2 3">
    <name type="scientific">Natronorubrum thiooxidans</name>
    <dbReference type="NCBI Taxonomy" id="308853"/>
    <lineage>
        <taxon>Archaea</taxon>
        <taxon>Methanobacteriati</taxon>
        <taxon>Methanobacteriota</taxon>
        <taxon>Stenosarchaea group</taxon>
        <taxon>Halobacteria</taxon>
        <taxon>Halobacteriales</taxon>
        <taxon>Natrialbaceae</taxon>
        <taxon>Natronorubrum</taxon>
    </lineage>
</organism>
<evidence type="ECO:0000313" key="3">
    <source>
        <dbReference type="Proteomes" id="UP000185936"/>
    </source>
</evidence>
<gene>
    <name evidence="2" type="ORF">SAMN05421752_11721</name>
</gene>
<keyword evidence="3" id="KW-1185">Reference proteome</keyword>
<feature type="region of interest" description="Disordered" evidence="1">
    <location>
        <begin position="51"/>
        <end position="72"/>
    </location>
</feature>
<dbReference type="RefSeq" id="WP_143823934.1">
    <property type="nucleotide sequence ID" value="NZ_FTNR01000017.1"/>
</dbReference>
<dbReference type="EMBL" id="FTNR01000017">
    <property type="protein sequence ID" value="SIS17211.1"/>
    <property type="molecule type" value="Genomic_DNA"/>
</dbReference>
<protein>
    <submittedName>
        <fullName evidence="2">Uncharacterized protein</fullName>
    </submittedName>
</protein>
<reference evidence="3" key="1">
    <citation type="submission" date="2017-01" db="EMBL/GenBank/DDBJ databases">
        <authorList>
            <person name="Varghese N."/>
            <person name="Submissions S."/>
        </authorList>
    </citation>
    <scope>NUCLEOTIDE SEQUENCE [LARGE SCALE GENOMIC DNA]</scope>
    <source>
        <strain evidence="3">type strain: HArc-</strain>
    </source>
</reference>
<proteinExistence type="predicted"/>